<dbReference type="PROSITE" id="PS50075">
    <property type="entry name" value="CARRIER"/>
    <property type="match status" value="1"/>
</dbReference>
<dbReference type="InterPro" id="IPR051414">
    <property type="entry name" value="Adenylate-forming_Reductase"/>
</dbReference>
<dbReference type="SUPFAM" id="SSF56801">
    <property type="entry name" value="Acetyl-CoA synthetase-like"/>
    <property type="match status" value="1"/>
</dbReference>
<evidence type="ECO:0000259" key="4">
    <source>
        <dbReference type="PROSITE" id="PS50075"/>
    </source>
</evidence>
<dbReference type="Proteomes" id="UP001194746">
    <property type="component" value="Unassembled WGS sequence"/>
</dbReference>
<evidence type="ECO:0000313" key="6">
    <source>
        <dbReference type="Proteomes" id="UP001194746"/>
    </source>
</evidence>
<reference evidence="5" key="2">
    <citation type="submission" date="2020-02" db="EMBL/GenBank/DDBJ databases">
        <authorList>
            <person name="Gilchrist C.L.M."/>
            <person name="Chooi Y.-H."/>
        </authorList>
    </citation>
    <scope>NUCLEOTIDE SEQUENCE</scope>
    <source>
        <strain evidence="5">MST-FP2251</strain>
    </source>
</reference>
<evidence type="ECO:0000313" key="5">
    <source>
        <dbReference type="EMBL" id="KAF9889248.1"/>
    </source>
</evidence>
<feature type="region of interest" description="Disordered" evidence="3">
    <location>
        <begin position="1"/>
        <end position="31"/>
    </location>
</feature>
<dbReference type="Gene3D" id="3.40.50.720">
    <property type="entry name" value="NAD(P)-binding Rossmann-like Domain"/>
    <property type="match status" value="1"/>
</dbReference>
<dbReference type="InterPro" id="IPR020845">
    <property type="entry name" value="AMP-binding_CS"/>
</dbReference>
<evidence type="ECO:0000256" key="3">
    <source>
        <dbReference type="SAM" id="MobiDB-lite"/>
    </source>
</evidence>
<dbReference type="InterPro" id="IPR036291">
    <property type="entry name" value="NAD(P)-bd_dom_sf"/>
</dbReference>
<dbReference type="SUPFAM" id="SSF47336">
    <property type="entry name" value="ACP-like"/>
    <property type="match status" value="1"/>
</dbReference>
<sequence length="1051" mass="116931">MLSAMPSQTSALPEVAGEQKDPAPQQKPEREVRTVDELIRHRAALGDGQPIISYPKSGTEYAHYPLRQLDVFAFRVAKALQSQLPPRASSKDTPAVIAMLGPSDLNYLVMLLALAKLGHTGLLLSTRISVEAYLSLLERTNSNNILIHGAFKDTAEEIRKGRSELRIHEIPGQQIYDFPISMDTDIDTHVTPWLDPAEETNYIAWIIHSSGSTGLPKPIFHTQFAALKNYAQNMNMSGFITLPLYHNHGISVFFRTVYSCKRLYLYNADLPLTRQYLLDIMRSHELEIFYGVPYSLKLLAETDEGITELAKLKAVMFGGSSCPDSLGDLLVSRGVHLISHYGSTETGQLMTSLRPREDKDWDYVRPTESVKPFLRFEERFPGVFEIICLDGWPSKVMTNRPDGSYAMKDLFTKHPTLEAYKYYARLDDTIVLVNGEKVIPLDLEGRVRQLGVVSEAIAFGSGKASIGLVVVRGPQTSAISDDELVDVIWPSVEGANEALPAFGKLSRNMVLVLPEDTVYPRTDKGTVIKQAFYREFNDLIEKAYEVDDVMTGTLVLSEEQLRIFIKEQLLQLLSLKEASRLTEDVDFFSLGMDSLQATQLRSVILKTIDTNGQKLGLNVAFEHPTIKSLAHFLDALHSGAVNGVESVEDQMARLISKYSQFPQHKPSSNGLTGRYIVVTGATGSLGSHVIAQLSTLEDVQMIYCLVRAASPIEAYDRLLKSMQTRRVYNTLPNDARKKLIALPSDLSDPNLGLDQITYNIISSELTEVIHCAWSVNFNMHLSSFERDNLGGLHNLISLCLKAQRPAPASFNFCSSISAVVNTATDTVPEALPAKLSYAQGMGYAQSKLVAEHICVNAAKQQHGRLFRSRVLRIGQVIGDQMHGIWNATEAIPLMLQSALTIGALPKLDESPLWLPVDVVAGTVVDVSLSCGKEVSEGDGVFNIVSQRPFHWTRDLLPYLREEGLDFEEVGQREWIQRLRASNPDPVVNPPIKLVDFFAGKYDTDEPRRTLQWCTENAKTVSTTLAEERPLDQELVGKMLGYFRSEAWASGI</sequence>
<keyword evidence="6" id="KW-1185">Reference proteome</keyword>
<evidence type="ECO:0000256" key="1">
    <source>
        <dbReference type="ARBA" id="ARBA00022450"/>
    </source>
</evidence>
<feature type="compositionally biased region" description="Basic and acidic residues" evidence="3">
    <location>
        <begin position="17"/>
        <end position="31"/>
    </location>
</feature>
<dbReference type="InterPro" id="IPR000873">
    <property type="entry name" value="AMP-dep_synth/lig_dom"/>
</dbReference>
<protein>
    <recommendedName>
        <fullName evidence="4">Carrier domain-containing protein</fullName>
    </recommendedName>
</protein>
<dbReference type="InterPro" id="IPR020806">
    <property type="entry name" value="PKS_PP-bd"/>
</dbReference>
<dbReference type="Pfam" id="PF07993">
    <property type="entry name" value="NAD_binding_4"/>
    <property type="match status" value="1"/>
</dbReference>
<proteinExistence type="predicted"/>
<dbReference type="EMBL" id="VCAU01000038">
    <property type="protein sequence ID" value="KAF9889248.1"/>
    <property type="molecule type" value="Genomic_DNA"/>
</dbReference>
<dbReference type="Gene3D" id="3.40.50.12780">
    <property type="entry name" value="N-terminal domain of ligase-like"/>
    <property type="match status" value="1"/>
</dbReference>
<dbReference type="SMART" id="SM00823">
    <property type="entry name" value="PKS_PP"/>
    <property type="match status" value="1"/>
</dbReference>
<dbReference type="Gene3D" id="1.10.1200.10">
    <property type="entry name" value="ACP-like"/>
    <property type="match status" value="1"/>
</dbReference>
<dbReference type="SUPFAM" id="SSF51735">
    <property type="entry name" value="NAD(P)-binding Rossmann-fold domains"/>
    <property type="match status" value="1"/>
</dbReference>
<feature type="domain" description="Carrier" evidence="4">
    <location>
        <begin position="556"/>
        <end position="637"/>
    </location>
</feature>
<feature type="compositionally biased region" description="Polar residues" evidence="3">
    <location>
        <begin position="1"/>
        <end position="11"/>
    </location>
</feature>
<keyword evidence="1" id="KW-0596">Phosphopantetheine</keyword>
<dbReference type="InterPro" id="IPR042099">
    <property type="entry name" value="ANL_N_sf"/>
</dbReference>
<name>A0AAD4CP56_ASPNN</name>
<dbReference type="InterPro" id="IPR036736">
    <property type="entry name" value="ACP-like_sf"/>
</dbReference>
<dbReference type="AlphaFoldDB" id="A0AAD4CP56"/>
<evidence type="ECO:0000256" key="2">
    <source>
        <dbReference type="ARBA" id="ARBA00022553"/>
    </source>
</evidence>
<accession>A0AAD4CP56</accession>
<dbReference type="Pfam" id="PF00501">
    <property type="entry name" value="AMP-binding"/>
    <property type="match status" value="1"/>
</dbReference>
<dbReference type="PANTHER" id="PTHR43439">
    <property type="entry name" value="PHENYLACETATE-COENZYME A LIGASE"/>
    <property type="match status" value="1"/>
</dbReference>
<reference evidence="5" key="1">
    <citation type="journal article" date="2019" name="Beilstein J. Org. Chem.">
        <title>Nanangenines: drimane sesquiterpenoids as the dominant metabolite cohort of a novel Australian fungus, Aspergillus nanangensis.</title>
        <authorList>
            <person name="Lacey H.J."/>
            <person name="Gilchrist C.L.M."/>
            <person name="Crombie A."/>
            <person name="Kalaitzis J.A."/>
            <person name="Vuong D."/>
            <person name="Rutledge P.J."/>
            <person name="Turner P."/>
            <person name="Pitt J.I."/>
            <person name="Lacey E."/>
            <person name="Chooi Y.H."/>
            <person name="Piggott A.M."/>
        </authorList>
    </citation>
    <scope>NUCLEOTIDE SEQUENCE</scope>
    <source>
        <strain evidence="5">MST-FP2251</strain>
    </source>
</reference>
<dbReference type="PROSITE" id="PS00455">
    <property type="entry name" value="AMP_BINDING"/>
    <property type="match status" value="1"/>
</dbReference>
<dbReference type="Pfam" id="PF23562">
    <property type="entry name" value="AMP-binding_C_3"/>
    <property type="match status" value="1"/>
</dbReference>
<organism evidence="5 6">
    <name type="scientific">Aspergillus nanangensis</name>
    <dbReference type="NCBI Taxonomy" id="2582783"/>
    <lineage>
        <taxon>Eukaryota</taxon>
        <taxon>Fungi</taxon>
        <taxon>Dikarya</taxon>
        <taxon>Ascomycota</taxon>
        <taxon>Pezizomycotina</taxon>
        <taxon>Eurotiomycetes</taxon>
        <taxon>Eurotiomycetidae</taxon>
        <taxon>Eurotiales</taxon>
        <taxon>Aspergillaceae</taxon>
        <taxon>Aspergillus</taxon>
        <taxon>Aspergillus subgen. Circumdati</taxon>
    </lineage>
</organism>
<dbReference type="InterPro" id="IPR013120">
    <property type="entry name" value="FAR_NAD-bd"/>
</dbReference>
<dbReference type="PANTHER" id="PTHR43439:SF2">
    <property type="entry name" value="ENZYME, PUTATIVE (JCVI)-RELATED"/>
    <property type="match status" value="1"/>
</dbReference>
<gene>
    <name evidence="5" type="ORF">FE257_007561</name>
</gene>
<dbReference type="InterPro" id="IPR009081">
    <property type="entry name" value="PP-bd_ACP"/>
</dbReference>
<dbReference type="GO" id="GO:0031177">
    <property type="term" value="F:phosphopantetheine binding"/>
    <property type="evidence" value="ECO:0007669"/>
    <property type="project" value="InterPro"/>
</dbReference>
<comment type="caution">
    <text evidence="5">The sequence shown here is derived from an EMBL/GenBank/DDBJ whole genome shotgun (WGS) entry which is preliminary data.</text>
</comment>
<dbReference type="Pfam" id="PF00550">
    <property type="entry name" value="PP-binding"/>
    <property type="match status" value="1"/>
</dbReference>
<keyword evidence="2" id="KW-0597">Phosphoprotein</keyword>